<dbReference type="Proteomes" id="UP000694930">
    <property type="component" value="Chromosome 4"/>
</dbReference>
<dbReference type="Gene3D" id="1.10.246.20">
    <property type="entry name" value="Coactivator CBP, KIX domain"/>
    <property type="match status" value="1"/>
</dbReference>
<keyword evidence="5" id="KW-1185">Reference proteome</keyword>
<keyword evidence="2" id="KW-0539">Nucleus</keyword>
<sequence>MKLLLINEVREALMRFHKLQALQEHIYSFVLISNAQMGNANGANWQKEVYQKVLFAMIKSTTEMYLLEHKYIYLKIASKVRQVPNDPLKLNPFYTYKTLLIYLRSEIEMDWKNWMAAQTWEGGLGAGAAAGNVYSSDWRIGHAPYTRQRIVNQILEEIQRIFPVFRHQNVQELTEIAVLFEEKTYNVATSWYDYLYRIFSKLRGMAHYCHINTEISGQNAHGPGMTMEATVYETTSGPEDSDKEEDDVVVEEVVGTKEQNNAVGHKDNVRVVENEQESSSNKVVGRPSVFFK</sequence>
<feature type="compositionally biased region" description="Basic and acidic residues" evidence="3">
    <location>
        <begin position="264"/>
        <end position="273"/>
    </location>
</feature>
<name>A0ABM1V7X7_SOLPN</name>
<proteinExistence type="predicted"/>
<accession>A0ABM1V7X7</accession>
<dbReference type="Pfam" id="PF16987">
    <property type="entry name" value="KIX_2"/>
    <property type="match status" value="1"/>
</dbReference>
<dbReference type="InterPro" id="IPR036546">
    <property type="entry name" value="MED15_KIX"/>
</dbReference>
<reference evidence="6" key="2">
    <citation type="submission" date="2025-08" db="UniProtKB">
        <authorList>
            <consortium name="RefSeq"/>
        </authorList>
    </citation>
    <scope>IDENTIFICATION</scope>
</reference>
<evidence type="ECO:0000313" key="6">
    <source>
        <dbReference type="RefSeq" id="XP_027771845.1"/>
    </source>
</evidence>
<protein>
    <submittedName>
        <fullName evidence="6">Uncharacterized protein LOC107016163 isoform X6</fullName>
    </submittedName>
</protein>
<evidence type="ECO:0000256" key="2">
    <source>
        <dbReference type="ARBA" id="ARBA00023242"/>
    </source>
</evidence>
<dbReference type="GeneID" id="107016163"/>
<comment type="subcellular location">
    <subcellularLocation>
        <location evidence="1">Nucleus</location>
    </subcellularLocation>
</comment>
<gene>
    <name evidence="6" type="primary">LOC107016163</name>
</gene>
<dbReference type="PANTHER" id="PTHR33137:SF43">
    <property type="entry name" value="C2H2-TYPE DOMAIN-CONTAINING PROTEIN"/>
    <property type="match status" value="1"/>
</dbReference>
<evidence type="ECO:0000313" key="5">
    <source>
        <dbReference type="Proteomes" id="UP000694930"/>
    </source>
</evidence>
<feature type="region of interest" description="Disordered" evidence="3">
    <location>
        <begin position="255"/>
        <end position="292"/>
    </location>
</feature>
<reference evidence="5" key="1">
    <citation type="journal article" date="2014" name="Nat. Genet.">
        <title>The genome of the stress-tolerant wild tomato species Solanum pennellii.</title>
        <authorList>
            <person name="Bolger A."/>
            <person name="Scossa F."/>
            <person name="Bolger M.E."/>
            <person name="Lanz C."/>
            <person name="Maumus F."/>
            <person name="Tohge T."/>
            <person name="Quesneville H."/>
            <person name="Alseekh S."/>
            <person name="Sorensen I."/>
            <person name="Lichtenstein G."/>
            <person name="Fich E.A."/>
            <person name="Conte M."/>
            <person name="Keller H."/>
            <person name="Schneeberger K."/>
            <person name="Schwacke R."/>
            <person name="Ofner I."/>
            <person name="Vrebalov J."/>
            <person name="Xu Y."/>
            <person name="Osorio S."/>
            <person name="Aflitos S.A."/>
            <person name="Schijlen E."/>
            <person name="Jimenez-Gomez J.M."/>
            <person name="Ryngajllo M."/>
            <person name="Kimura S."/>
            <person name="Kumar R."/>
            <person name="Koenig D."/>
            <person name="Headland L.R."/>
            <person name="Maloof J.N."/>
            <person name="Sinha N."/>
            <person name="van Ham R.C."/>
            <person name="Lankhorst R.K."/>
            <person name="Mao L."/>
            <person name="Vogel A."/>
            <person name="Arsova B."/>
            <person name="Panstruga R."/>
            <person name="Fei Z."/>
            <person name="Rose J.K."/>
            <person name="Zamir D."/>
            <person name="Carrari F."/>
            <person name="Giovannoni J.J."/>
            <person name="Weigel D."/>
            <person name="Usadel B."/>
            <person name="Fernie A.R."/>
        </authorList>
    </citation>
    <scope>NUCLEOTIDE SEQUENCE [LARGE SCALE GENOMIC DNA]</scope>
    <source>
        <strain evidence="5">cv. LA0716</strain>
    </source>
</reference>
<dbReference type="InterPro" id="IPR036529">
    <property type="entry name" value="KIX_dom_sf"/>
</dbReference>
<dbReference type="PANTHER" id="PTHR33137">
    <property type="entry name" value="MEDIATOR OF RNA POLYMERASE II TRANSCRIPTION SUBUNIT 15A-RELATED"/>
    <property type="match status" value="1"/>
</dbReference>
<organism evidence="5 6">
    <name type="scientific">Solanum pennellii</name>
    <name type="common">Tomato</name>
    <name type="synonym">Lycopersicon pennellii</name>
    <dbReference type="NCBI Taxonomy" id="28526"/>
    <lineage>
        <taxon>Eukaryota</taxon>
        <taxon>Viridiplantae</taxon>
        <taxon>Streptophyta</taxon>
        <taxon>Embryophyta</taxon>
        <taxon>Tracheophyta</taxon>
        <taxon>Spermatophyta</taxon>
        <taxon>Magnoliopsida</taxon>
        <taxon>eudicotyledons</taxon>
        <taxon>Gunneridae</taxon>
        <taxon>Pentapetalae</taxon>
        <taxon>asterids</taxon>
        <taxon>lamiids</taxon>
        <taxon>Solanales</taxon>
        <taxon>Solanaceae</taxon>
        <taxon>Solanoideae</taxon>
        <taxon>Solaneae</taxon>
        <taxon>Solanum</taxon>
        <taxon>Solanum subgen. Lycopersicon</taxon>
    </lineage>
</organism>
<dbReference type="RefSeq" id="XP_027771845.1">
    <property type="nucleotide sequence ID" value="XM_027916044.1"/>
</dbReference>
<evidence type="ECO:0000256" key="1">
    <source>
        <dbReference type="ARBA" id="ARBA00004123"/>
    </source>
</evidence>
<feature type="domain" description="Mediator complex subunit 15 KIX" evidence="4">
    <location>
        <begin position="136"/>
        <end position="205"/>
    </location>
</feature>
<evidence type="ECO:0000259" key="4">
    <source>
        <dbReference type="Pfam" id="PF16987"/>
    </source>
</evidence>
<evidence type="ECO:0000256" key="3">
    <source>
        <dbReference type="SAM" id="MobiDB-lite"/>
    </source>
</evidence>
<dbReference type="InterPro" id="IPR044661">
    <property type="entry name" value="MED15a/b/c-like"/>
</dbReference>